<dbReference type="Gene3D" id="1.10.287.130">
    <property type="match status" value="1"/>
</dbReference>
<dbReference type="CDD" id="cd00082">
    <property type="entry name" value="HisKA"/>
    <property type="match status" value="1"/>
</dbReference>
<dbReference type="Gene3D" id="3.30.565.10">
    <property type="entry name" value="Histidine kinase-like ATPase, C-terminal domain"/>
    <property type="match status" value="1"/>
</dbReference>
<dbReference type="InterPro" id="IPR036890">
    <property type="entry name" value="HATPase_C_sf"/>
</dbReference>
<evidence type="ECO:0000313" key="9">
    <source>
        <dbReference type="Proteomes" id="UP000606008"/>
    </source>
</evidence>
<organism evidence="8 9">
    <name type="scientific">Fibrivirga algicola</name>
    <dbReference type="NCBI Taxonomy" id="2950420"/>
    <lineage>
        <taxon>Bacteria</taxon>
        <taxon>Pseudomonadati</taxon>
        <taxon>Bacteroidota</taxon>
        <taxon>Cytophagia</taxon>
        <taxon>Cytophagales</taxon>
        <taxon>Spirosomataceae</taxon>
        <taxon>Fibrivirga</taxon>
    </lineage>
</organism>
<dbReference type="InterPro" id="IPR036097">
    <property type="entry name" value="HisK_dim/P_sf"/>
</dbReference>
<dbReference type="InterPro" id="IPR052162">
    <property type="entry name" value="Sensor_kinase/Photoreceptor"/>
</dbReference>
<dbReference type="InterPro" id="IPR004358">
    <property type="entry name" value="Sig_transdc_His_kin-like_C"/>
</dbReference>
<keyword evidence="4" id="KW-0808">Transferase</keyword>
<comment type="catalytic activity">
    <reaction evidence="1">
        <text>ATP + protein L-histidine = ADP + protein N-phospho-L-histidine.</text>
        <dbReference type="EC" id="2.7.13.3"/>
    </reaction>
</comment>
<dbReference type="SUPFAM" id="SSF55874">
    <property type="entry name" value="ATPase domain of HSP90 chaperone/DNA topoisomerase II/histidine kinase"/>
    <property type="match status" value="1"/>
</dbReference>
<dbReference type="InterPro" id="IPR005467">
    <property type="entry name" value="His_kinase_dom"/>
</dbReference>
<keyword evidence="9" id="KW-1185">Reference proteome</keyword>
<dbReference type="PROSITE" id="PS50109">
    <property type="entry name" value="HIS_KIN"/>
    <property type="match status" value="1"/>
</dbReference>
<dbReference type="SUPFAM" id="SSF47384">
    <property type="entry name" value="Homodimeric domain of signal transducing histidine kinase"/>
    <property type="match status" value="1"/>
</dbReference>
<dbReference type="PANTHER" id="PTHR43304">
    <property type="entry name" value="PHYTOCHROME-LIKE PROTEIN CPH1"/>
    <property type="match status" value="1"/>
</dbReference>
<name>A0ABX0QJZ6_9BACT</name>
<dbReference type="PRINTS" id="PR00344">
    <property type="entry name" value="BCTRLSENSOR"/>
</dbReference>
<evidence type="ECO:0000259" key="7">
    <source>
        <dbReference type="PROSITE" id="PS50113"/>
    </source>
</evidence>
<dbReference type="SMART" id="SM00388">
    <property type="entry name" value="HisKA"/>
    <property type="match status" value="1"/>
</dbReference>
<evidence type="ECO:0000256" key="5">
    <source>
        <dbReference type="ARBA" id="ARBA00022777"/>
    </source>
</evidence>
<evidence type="ECO:0000259" key="6">
    <source>
        <dbReference type="PROSITE" id="PS50109"/>
    </source>
</evidence>
<dbReference type="PANTHER" id="PTHR43304:SF1">
    <property type="entry name" value="PAC DOMAIN-CONTAINING PROTEIN"/>
    <property type="match status" value="1"/>
</dbReference>
<feature type="domain" description="PAC" evidence="7">
    <location>
        <begin position="1"/>
        <end position="48"/>
    </location>
</feature>
<comment type="caution">
    <text evidence="8">The sequence shown here is derived from an EMBL/GenBank/DDBJ whole genome shotgun (WGS) entry which is preliminary data.</text>
</comment>
<dbReference type="Pfam" id="PF00512">
    <property type="entry name" value="HisKA"/>
    <property type="match status" value="1"/>
</dbReference>
<sequence length="307" mass="34858">MINPKTARQRTLRVFAQAYFDPQGKLLRIIGTSLDITQQREQQIELERLVQERTQELTQANQDLQRSNDNLRQFAYIASHDLQEPLRKIQSFSLLLSQNYETRLDPAAFDYLSRITAAGSRMSLLIRDLLNYSRINTRQQSFGLVSLNAILASVLDTLSLDIVERRAHIEVDDLAFVEGDETQLGQLFQNLLSNAIKFTAAGKQPQISITYRSCSLHELPSGIYPTSTTQYYHQISIKDNGIGFDLMHLDRIFQVFQRLHGKNNYPGTGIGLAICERVVANHRGVITAHSEPGTGATFYVYLPKQIE</sequence>
<dbReference type="EC" id="2.7.13.3" evidence="2"/>
<accession>A0ABX0QJZ6</accession>
<protein>
    <recommendedName>
        <fullName evidence="2">histidine kinase</fullName>
        <ecNumber evidence="2">2.7.13.3</ecNumber>
    </recommendedName>
</protein>
<keyword evidence="3" id="KW-0597">Phosphoprotein</keyword>
<evidence type="ECO:0000256" key="4">
    <source>
        <dbReference type="ARBA" id="ARBA00022679"/>
    </source>
</evidence>
<evidence type="ECO:0000256" key="1">
    <source>
        <dbReference type="ARBA" id="ARBA00000085"/>
    </source>
</evidence>
<dbReference type="InterPro" id="IPR003594">
    <property type="entry name" value="HATPase_dom"/>
</dbReference>
<dbReference type="InterPro" id="IPR003661">
    <property type="entry name" value="HisK_dim/P_dom"/>
</dbReference>
<reference evidence="9" key="1">
    <citation type="submission" date="2019-09" db="EMBL/GenBank/DDBJ databases">
        <authorList>
            <person name="Jung D.-H."/>
        </authorList>
    </citation>
    <scope>NUCLEOTIDE SEQUENCE [LARGE SCALE GENOMIC DNA]</scope>
    <source>
        <strain evidence="9">JA-25</strain>
    </source>
</reference>
<keyword evidence="5" id="KW-0418">Kinase</keyword>
<feature type="domain" description="Histidine kinase" evidence="6">
    <location>
        <begin position="77"/>
        <end position="306"/>
    </location>
</feature>
<dbReference type="InterPro" id="IPR000700">
    <property type="entry name" value="PAS-assoc_C"/>
</dbReference>
<gene>
    <name evidence="8" type="ORF">F7231_19925</name>
</gene>
<dbReference type="Pfam" id="PF02518">
    <property type="entry name" value="HATPase_c"/>
    <property type="match status" value="1"/>
</dbReference>
<evidence type="ECO:0000313" key="8">
    <source>
        <dbReference type="EMBL" id="NID12451.1"/>
    </source>
</evidence>
<dbReference type="SMART" id="SM00387">
    <property type="entry name" value="HATPase_c"/>
    <property type="match status" value="1"/>
</dbReference>
<evidence type="ECO:0000256" key="3">
    <source>
        <dbReference type="ARBA" id="ARBA00022553"/>
    </source>
</evidence>
<dbReference type="EMBL" id="WAEL01000007">
    <property type="protein sequence ID" value="NID12451.1"/>
    <property type="molecule type" value="Genomic_DNA"/>
</dbReference>
<reference evidence="9" key="2">
    <citation type="submission" date="2023-07" db="EMBL/GenBank/DDBJ databases">
        <authorList>
            <person name="Jung D.-H."/>
        </authorList>
    </citation>
    <scope>NUCLEOTIDE SEQUENCE [LARGE SCALE GENOMIC DNA]</scope>
    <source>
        <strain evidence="9">JA-25</strain>
    </source>
</reference>
<dbReference type="PROSITE" id="PS50113">
    <property type="entry name" value="PAC"/>
    <property type="match status" value="1"/>
</dbReference>
<dbReference type="Proteomes" id="UP000606008">
    <property type="component" value="Unassembled WGS sequence"/>
</dbReference>
<proteinExistence type="predicted"/>
<evidence type="ECO:0000256" key="2">
    <source>
        <dbReference type="ARBA" id="ARBA00012438"/>
    </source>
</evidence>